<dbReference type="AlphaFoldDB" id="A0A9Q1DJW0"/>
<gene>
    <name evidence="4" type="ORF">COCON_G00111710</name>
</gene>
<dbReference type="GO" id="GO:0035556">
    <property type="term" value="P:intracellular signal transduction"/>
    <property type="evidence" value="ECO:0007669"/>
    <property type="project" value="InterPro"/>
</dbReference>
<proteinExistence type="inferred from homology"/>
<organism evidence="4 5">
    <name type="scientific">Conger conger</name>
    <name type="common">Conger eel</name>
    <name type="synonym">Muraena conger</name>
    <dbReference type="NCBI Taxonomy" id="82655"/>
    <lineage>
        <taxon>Eukaryota</taxon>
        <taxon>Metazoa</taxon>
        <taxon>Chordata</taxon>
        <taxon>Craniata</taxon>
        <taxon>Vertebrata</taxon>
        <taxon>Euteleostomi</taxon>
        <taxon>Actinopterygii</taxon>
        <taxon>Neopterygii</taxon>
        <taxon>Teleostei</taxon>
        <taxon>Anguilliformes</taxon>
        <taxon>Congridae</taxon>
        <taxon>Conger</taxon>
    </lineage>
</organism>
<feature type="domain" description="DEP" evidence="3">
    <location>
        <begin position="48"/>
        <end position="139"/>
    </location>
</feature>
<dbReference type="SUPFAM" id="SSF46785">
    <property type="entry name" value="Winged helix' DNA-binding domain"/>
    <property type="match status" value="1"/>
</dbReference>
<sequence>MGTGREDTAVALNLSGTNLCLMHRPPNRGMANKPFRATYIWSSIISHLQTQVEVKRRRHNLKAYDDCFLGSEAVDVILEYINHNKIFGDDEIPRAKVVRVCQALMEYKVFEPVGTRGFGKDKKQPTFEDSSCSLYRFLNVQNHSTDNQENGCDSPVDPKIFYRMHARRKEEPVCLKSLPLKPGKSLENLLENNVNSTDIQQMKVHTELSQTVVNEVWWEQTVLRLLQLVELPLLDSLLESRESHQPSLRSMDSDPDLLYTSNYLDREILKAFSDSQADGWISAAVDCVEFLPDQLVVEVSRGLPKCTDTPQCKCLLFEVLEKHYSQAHHPSLLSAHLFDIHTSITDLLVNGKMEQALEALQLSLNLLDSRSQEELRRLLCFMSAAADSREVRLHKEIENRMAVKRAFSRAIVHNGKHLAKGKVDLLVLFMMDNHLDIFKIPGTLHKLVTNKLENIRNGKDPDTTTGPSFCQRVTGKACRDSVQKTTEGELLVLLRTGEKTHCLVSPAAYTKQHDRISLSTINPEDQRQRTHSAQGGRLALWHSGAAVVKGAWGLVVAWPVQDAPHGGRVSEALSR</sequence>
<dbReference type="EMBL" id="JAFJMO010000007">
    <property type="protein sequence ID" value="KAJ8272312.1"/>
    <property type="molecule type" value="Genomic_DNA"/>
</dbReference>
<keyword evidence="5" id="KW-1185">Reference proteome</keyword>
<evidence type="ECO:0000313" key="5">
    <source>
        <dbReference type="Proteomes" id="UP001152803"/>
    </source>
</evidence>
<evidence type="ECO:0000256" key="1">
    <source>
        <dbReference type="ARBA" id="ARBA00037970"/>
    </source>
</evidence>
<evidence type="ECO:0000259" key="3">
    <source>
        <dbReference type="PROSITE" id="PS50186"/>
    </source>
</evidence>
<dbReference type="InterPro" id="IPR036388">
    <property type="entry name" value="WH-like_DNA-bd_sf"/>
</dbReference>
<name>A0A9Q1DJW0_CONCO</name>
<dbReference type="OrthoDB" id="276323at2759"/>
<dbReference type="SMART" id="SM00049">
    <property type="entry name" value="DEP"/>
    <property type="match status" value="1"/>
</dbReference>
<dbReference type="Gene3D" id="1.10.10.10">
    <property type="entry name" value="Winged helix-like DNA-binding domain superfamily/Winged helix DNA-binding domain"/>
    <property type="match status" value="1"/>
</dbReference>
<evidence type="ECO:0000256" key="2">
    <source>
        <dbReference type="ARBA" id="ARBA00040225"/>
    </source>
</evidence>
<accession>A0A9Q1DJW0</accession>
<comment type="similarity">
    <text evidence="1">Belongs to the DEPDC7 family.</text>
</comment>
<protein>
    <recommendedName>
        <fullName evidence="2">DEP domain-containing protein 7</fullName>
    </recommendedName>
</protein>
<dbReference type="InterPro" id="IPR036390">
    <property type="entry name" value="WH_DNA-bd_sf"/>
</dbReference>
<dbReference type="CDD" id="cd04405">
    <property type="entry name" value="RhoGAP_BRCC3-like"/>
    <property type="match status" value="1"/>
</dbReference>
<dbReference type="InterPro" id="IPR000591">
    <property type="entry name" value="DEP_dom"/>
</dbReference>
<dbReference type="Pfam" id="PF00610">
    <property type="entry name" value="DEP"/>
    <property type="match status" value="1"/>
</dbReference>
<dbReference type="CDD" id="cd04446">
    <property type="entry name" value="DEP_DEPDC4"/>
    <property type="match status" value="1"/>
</dbReference>
<dbReference type="PROSITE" id="PS50186">
    <property type="entry name" value="DEP"/>
    <property type="match status" value="1"/>
</dbReference>
<dbReference type="PANTHER" id="PTHR16206">
    <property type="entry name" value="DEP DOMAIN-CONTAINING"/>
    <property type="match status" value="1"/>
</dbReference>
<dbReference type="Proteomes" id="UP001152803">
    <property type="component" value="Unassembled WGS sequence"/>
</dbReference>
<reference evidence="4" key="1">
    <citation type="journal article" date="2023" name="Science">
        <title>Genome structures resolve the early diversification of teleost fishes.</title>
        <authorList>
            <person name="Parey E."/>
            <person name="Louis A."/>
            <person name="Montfort J."/>
            <person name="Bouchez O."/>
            <person name="Roques C."/>
            <person name="Iampietro C."/>
            <person name="Lluch J."/>
            <person name="Castinel A."/>
            <person name="Donnadieu C."/>
            <person name="Desvignes T."/>
            <person name="Floi Bucao C."/>
            <person name="Jouanno E."/>
            <person name="Wen M."/>
            <person name="Mejri S."/>
            <person name="Dirks R."/>
            <person name="Jansen H."/>
            <person name="Henkel C."/>
            <person name="Chen W.J."/>
            <person name="Zahm M."/>
            <person name="Cabau C."/>
            <person name="Klopp C."/>
            <person name="Thompson A.W."/>
            <person name="Robinson-Rechavi M."/>
            <person name="Braasch I."/>
            <person name="Lecointre G."/>
            <person name="Bobe J."/>
            <person name="Postlethwait J.H."/>
            <person name="Berthelot C."/>
            <person name="Roest Crollius H."/>
            <person name="Guiguen Y."/>
        </authorList>
    </citation>
    <scope>NUCLEOTIDE SEQUENCE</scope>
    <source>
        <strain evidence="4">Concon-B</strain>
    </source>
</reference>
<dbReference type="PANTHER" id="PTHR16206:SF9">
    <property type="entry name" value="DEP DOMAIN-CONTAINING PROTEIN 7"/>
    <property type="match status" value="1"/>
</dbReference>
<comment type="caution">
    <text evidence="4">The sequence shown here is derived from an EMBL/GenBank/DDBJ whole genome shotgun (WGS) entry which is preliminary data.</text>
</comment>
<evidence type="ECO:0000313" key="4">
    <source>
        <dbReference type="EMBL" id="KAJ8272312.1"/>
    </source>
</evidence>